<evidence type="ECO:0000313" key="2">
    <source>
        <dbReference type="Proteomes" id="UP001166585"/>
    </source>
</evidence>
<sequence length="139" mass="14552">MSAPVESRRGALRAVAVAALAVAIPTTVNIGAANGASGGTDPIVPLIHGWLRDVRLMYDMTVSGEDIDAACDRYEAAEDALMALTPCSREGALAVLEMILENNRRIEAGVMGVDPDLLTHLIGGVAAVLRAPHIPELRT</sequence>
<name>A0ABS5R340_9HYPH</name>
<organism evidence="1 2">
    <name type="scientific">Ancylobacter radicis</name>
    <dbReference type="NCBI Taxonomy" id="2836179"/>
    <lineage>
        <taxon>Bacteria</taxon>
        <taxon>Pseudomonadati</taxon>
        <taxon>Pseudomonadota</taxon>
        <taxon>Alphaproteobacteria</taxon>
        <taxon>Hyphomicrobiales</taxon>
        <taxon>Xanthobacteraceae</taxon>
        <taxon>Ancylobacter</taxon>
    </lineage>
</organism>
<accession>A0ABS5R340</accession>
<dbReference type="PROSITE" id="PS51318">
    <property type="entry name" value="TAT"/>
    <property type="match status" value="1"/>
</dbReference>
<gene>
    <name evidence="1" type="ORF">KIP89_03045</name>
</gene>
<evidence type="ECO:0008006" key="3">
    <source>
        <dbReference type="Google" id="ProtNLM"/>
    </source>
</evidence>
<dbReference type="InterPro" id="IPR006311">
    <property type="entry name" value="TAT_signal"/>
</dbReference>
<dbReference type="RefSeq" id="WP_213753925.1">
    <property type="nucleotide sequence ID" value="NZ_JAHCQH010000012.1"/>
</dbReference>
<keyword evidence="2" id="KW-1185">Reference proteome</keyword>
<proteinExistence type="predicted"/>
<dbReference type="EMBL" id="JAHCQH010000012">
    <property type="protein sequence ID" value="MBS9476078.1"/>
    <property type="molecule type" value="Genomic_DNA"/>
</dbReference>
<protein>
    <recommendedName>
        <fullName evidence="3">Tat pathway signal protein</fullName>
    </recommendedName>
</protein>
<dbReference type="Proteomes" id="UP001166585">
    <property type="component" value="Unassembled WGS sequence"/>
</dbReference>
<reference evidence="1" key="1">
    <citation type="submission" date="2021-05" db="EMBL/GenBank/DDBJ databases">
        <authorList>
            <person name="Sun Q."/>
            <person name="Inoue M."/>
        </authorList>
    </citation>
    <scope>NUCLEOTIDE SEQUENCE</scope>
    <source>
        <strain evidence="1">VKM B-3255</strain>
    </source>
</reference>
<comment type="caution">
    <text evidence="1">The sequence shown here is derived from an EMBL/GenBank/DDBJ whole genome shotgun (WGS) entry which is preliminary data.</text>
</comment>
<evidence type="ECO:0000313" key="1">
    <source>
        <dbReference type="EMBL" id="MBS9476078.1"/>
    </source>
</evidence>